<dbReference type="InParanoid" id="A0A1B1AEK3"/>
<sequence>MFQRRAFLIAGLAAATPAFGEASGVPLPPALDTLSDLPLETFAGAETTLGAHLNPGPTVISFWASWCAPCVDEAGYLSTIRHRYAPERLNMIGLNVELVANEEGVQRFLRQARPNYLQLRADMATYHAFGGDALQLSLPRLFVFDANGAPAAAFGAMNVQQTNRVIASVVRS</sequence>
<evidence type="ECO:0000256" key="4">
    <source>
        <dbReference type="SAM" id="SignalP"/>
    </source>
</evidence>
<proteinExistence type="predicted"/>
<gene>
    <name evidence="6" type="ORF">ATE48_03045</name>
</gene>
<reference evidence="6 7" key="1">
    <citation type="submission" date="2015-11" db="EMBL/GenBank/DDBJ databases">
        <title>Whole-Genome Sequence of Candidatus Oderbacter manganicum from the National Park Lower Oder Valley, Germany.</title>
        <authorList>
            <person name="Braun B."/>
            <person name="Liere K."/>
            <person name="Szewzyk U."/>
        </authorList>
    </citation>
    <scope>NUCLEOTIDE SEQUENCE [LARGE SCALE GENOMIC DNA]</scope>
    <source>
        <strain evidence="6 7">OTSz_A_272</strain>
    </source>
</reference>
<dbReference type="PANTHER" id="PTHR42852">
    <property type="entry name" value="THIOL:DISULFIDE INTERCHANGE PROTEIN DSBE"/>
    <property type="match status" value="1"/>
</dbReference>
<accession>A0A1B1AEK3</accession>
<feature type="chain" id="PRO_5008518669" description="Thioredoxin domain-containing protein" evidence="4">
    <location>
        <begin position="21"/>
        <end position="172"/>
    </location>
</feature>
<name>A0A1B1AEK3_9PROT</name>
<keyword evidence="7" id="KW-1185">Reference proteome</keyword>
<evidence type="ECO:0000313" key="6">
    <source>
        <dbReference type="EMBL" id="ANP44972.1"/>
    </source>
</evidence>
<dbReference type="Proteomes" id="UP000092498">
    <property type="component" value="Chromosome"/>
</dbReference>
<dbReference type="InterPro" id="IPR013766">
    <property type="entry name" value="Thioredoxin_domain"/>
</dbReference>
<dbReference type="InterPro" id="IPR050553">
    <property type="entry name" value="Thioredoxin_ResA/DsbE_sf"/>
</dbReference>
<dbReference type="GO" id="GO:0017004">
    <property type="term" value="P:cytochrome complex assembly"/>
    <property type="evidence" value="ECO:0007669"/>
    <property type="project" value="UniProtKB-KW"/>
</dbReference>
<keyword evidence="2" id="KW-0201">Cytochrome c-type biogenesis</keyword>
<dbReference type="STRING" id="1759059.ATE48_03045"/>
<dbReference type="GO" id="GO:0015036">
    <property type="term" value="F:disulfide oxidoreductase activity"/>
    <property type="evidence" value="ECO:0007669"/>
    <property type="project" value="UniProtKB-ARBA"/>
</dbReference>
<dbReference type="InterPro" id="IPR017937">
    <property type="entry name" value="Thioredoxin_CS"/>
</dbReference>
<dbReference type="KEGG" id="cbot:ATE48_03045"/>
<comment type="subcellular location">
    <subcellularLocation>
        <location evidence="1">Cell envelope</location>
    </subcellularLocation>
</comment>
<dbReference type="InterPro" id="IPR036249">
    <property type="entry name" value="Thioredoxin-like_sf"/>
</dbReference>
<dbReference type="AlphaFoldDB" id="A0A1B1AEK3"/>
<dbReference type="CDD" id="cd02966">
    <property type="entry name" value="TlpA_like_family"/>
    <property type="match status" value="1"/>
</dbReference>
<dbReference type="PROSITE" id="PS00194">
    <property type="entry name" value="THIOREDOXIN_1"/>
    <property type="match status" value="1"/>
</dbReference>
<dbReference type="Gene3D" id="3.40.30.10">
    <property type="entry name" value="Glutaredoxin"/>
    <property type="match status" value="1"/>
</dbReference>
<dbReference type="InterPro" id="IPR013740">
    <property type="entry name" value="Redoxin"/>
</dbReference>
<evidence type="ECO:0000256" key="2">
    <source>
        <dbReference type="ARBA" id="ARBA00022748"/>
    </source>
</evidence>
<dbReference type="PROSITE" id="PS51352">
    <property type="entry name" value="THIOREDOXIN_2"/>
    <property type="match status" value="1"/>
</dbReference>
<protein>
    <recommendedName>
        <fullName evidence="5">Thioredoxin domain-containing protein</fullName>
    </recommendedName>
</protein>
<feature type="signal peptide" evidence="4">
    <location>
        <begin position="1"/>
        <end position="20"/>
    </location>
</feature>
<dbReference type="GO" id="GO:0030313">
    <property type="term" value="C:cell envelope"/>
    <property type="evidence" value="ECO:0007669"/>
    <property type="project" value="UniProtKB-SubCell"/>
</dbReference>
<dbReference type="PANTHER" id="PTHR42852:SF13">
    <property type="entry name" value="PROTEIN DIPZ"/>
    <property type="match status" value="1"/>
</dbReference>
<organism evidence="6 7">
    <name type="scientific">Candidatus Viadribacter manganicus</name>
    <dbReference type="NCBI Taxonomy" id="1759059"/>
    <lineage>
        <taxon>Bacteria</taxon>
        <taxon>Pseudomonadati</taxon>
        <taxon>Pseudomonadota</taxon>
        <taxon>Alphaproteobacteria</taxon>
        <taxon>Hyphomonadales</taxon>
        <taxon>Hyphomonadaceae</taxon>
        <taxon>Candidatus Viadribacter</taxon>
    </lineage>
</organism>
<keyword evidence="3" id="KW-0676">Redox-active center</keyword>
<dbReference type="OrthoDB" id="9799347at2"/>
<dbReference type="SUPFAM" id="SSF52833">
    <property type="entry name" value="Thioredoxin-like"/>
    <property type="match status" value="1"/>
</dbReference>
<keyword evidence="4" id="KW-0732">Signal</keyword>
<evidence type="ECO:0000256" key="3">
    <source>
        <dbReference type="ARBA" id="ARBA00023284"/>
    </source>
</evidence>
<evidence type="ECO:0000256" key="1">
    <source>
        <dbReference type="ARBA" id="ARBA00004196"/>
    </source>
</evidence>
<feature type="domain" description="Thioredoxin" evidence="5">
    <location>
        <begin position="28"/>
        <end position="171"/>
    </location>
</feature>
<evidence type="ECO:0000313" key="7">
    <source>
        <dbReference type="Proteomes" id="UP000092498"/>
    </source>
</evidence>
<dbReference type="EMBL" id="CP013244">
    <property type="protein sequence ID" value="ANP44972.1"/>
    <property type="molecule type" value="Genomic_DNA"/>
</dbReference>
<dbReference type="Pfam" id="PF08534">
    <property type="entry name" value="Redoxin"/>
    <property type="match status" value="1"/>
</dbReference>
<dbReference type="RefSeq" id="WP_066767681.1">
    <property type="nucleotide sequence ID" value="NZ_CP013244.1"/>
</dbReference>
<evidence type="ECO:0000259" key="5">
    <source>
        <dbReference type="PROSITE" id="PS51352"/>
    </source>
</evidence>